<evidence type="ECO:0000313" key="2">
    <source>
        <dbReference type="EMBL" id="KAK90878.1"/>
    </source>
</evidence>
<protein>
    <submittedName>
        <fullName evidence="2">PilS N-terminal domain protein</fullName>
    </submittedName>
</protein>
<proteinExistence type="predicted"/>
<gene>
    <name evidence="2" type="ORF">L497_2381</name>
</gene>
<dbReference type="InterPro" id="IPR045584">
    <property type="entry name" value="Pilin-like"/>
</dbReference>
<dbReference type="EMBL" id="JFZZ01000068">
    <property type="protein sequence ID" value="KAK90878.1"/>
    <property type="molecule type" value="Genomic_DNA"/>
</dbReference>
<feature type="domain" description="Type 4 secretion system PilS N-terminal" evidence="1">
    <location>
        <begin position="86"/>
        <end position="176"/>
    </location>
</feature>
<dbReference type="Proteomes" id="UP000026682">
    <property type="component" value="Unassembled WGS sequence"/>
</dbReference>
<evidence type="ECO:0000259" key="1">
    <source>
        <dbReference type="Pfam" id="PF08805"/>
    </source>
</evidence>
<dbReference type="STRING" id="35814.BBB42_14935"/>
<comment type="caution">
    <text evidence="2">The sequence shown here is derived from an EMBL/GenBank/DDBJ whole genome shotgun (WGS) entry which is preliminary data.</text>
</comment>
<sequence length="178" mass="17889">MIEISVVAAILLIVAVIGVPAIQGYVVESRVPKLAEALQRFVVRARIAGTGAPAPYAGMETPILAEALRESGVVTVTGQGAGAQVLHGLNDGTISLAAAARPGQAAGSAFTLTLDRVHAAACPGLAAAMQLLASRVSVQGRGAAVLVKNADASPAQAYDGLRAAAQCTASNTFVFTFP</sequence>
<name>A0A158M5D0_9BORD</name>
<accession>A0A158M5D0</accession>
<dbReference type="SUPFAM" id="SSF54523">
    <property type="entry name" value="Pili subunits"/>
    <property type="match status" value="1"/>
</dbReference>
<dbReference type="PATRIC" id="fig|1331206.3.peg.1859"/>
<organism evidence="2 3">
    <name type="scientific">Bordetella holmesii CDC-H585-BH</name>
    <dbReference type="NCBI Taxonomy" id="1331206"/>
    <lineage>
        <taxon>Bacteria</taxon>
        <taxon>Pseudomonadati</taxon>
        <taxon>Pseudomonadota</taxon>
        <taxon>Betaproteobacteria</taxon>
        <taxon>Burkholderiales</taxon>
        <taxon>Alcaligenaceae</taxon>
        <taxon>Bordetella</taxon>
    </lineage>
</organism>
<dbReference type="Gene3D" id="3.30.1690.10">
    <property type="entry name" value="TcpA-like pilin"/>
    <property type="match status" value="1"/>
</dbReference>
<evidence type="ECO:0000313" key="3">
    <source>
        <dbReference type="Proteomes" id="UP000026682"/>
    </source>
</evidence>
<dbReference type="InterPro" id="IPR014911">
    <property type="entry name" value="PilS_N"/>
</dbReference>
<dbReference type="AlphaFoldDB" id="A0A158M5D0"/>
<dbReference type="Pfam" id="PF08805">
    <property type="entry name" value="PilS"/>
    <property type="match status" value="1"/>
</dbReference>
<reference evidence="2 3" key="1">
    <citation type="submission" date="2014-03" db="EMBL/GenBank/DDBJ databases">
        <title>Genome sequence of Bordetella holmseii.</title>
        <authorList>
            <person name="Harvill E."/>
            <person name="Goodfield L.L."/>
            <person name="Ivanov Y."/>
            <person name="Meyer J.A."/>
            <person name="Newth C."/>
            <person name="Cassiday P."/>
            <person name="Tondella M.L."/>
            <person name="Liao P."/>
            <person name="Zimmerman J."/>
            <person name="Meert K."/>
            <person name="Wessel D."/>
            <person name="Berger J."/>
            <person name="Dean J.M."/>
            <person name="Holubkov R."/>
            <person name="Burr J."/>
            <person name="Liu T."/>
            <person name="Brinkac L.M."/>
            <person name="Sanka R."/>
            <person name="Kim M."/>
            <person name="Losada L."/>
        </authorList>
    </citation>
    <scope>NUCLEOTIDE SEQUENCE [LARGE SCALE GENOMIC DNA]</scope>
    <source>
        <strain evidence="2 3">CDC-H585-BH</strain>
    </source>
</reference>